<comment type="caution">
    <text evidence="1">The sequence shown here is derived from an EMBL/GenBank/DDBJ whole genome shotgun (WGS) entry which is preliminary data.</text>
</comment>
<accession>A0A0D0ISL2</accession>
<sequence>MITLSSKNYTADAILLCQILGSTTKVNMLKVCKKFDLALQEQERTIGKRPEKDGVYEESVWGINILQGIM</sequence>
<evidence type="ECO:0000313" key="2">
    <source>
        <dbReference type="Proteomes" id="UP000032046"/>
    </source>
</evidence>
<reference evidence="1 2" key="1">
    <citation type="submission" date="2015-01" db="EMBL/GenBank/DDBJ databases">
        <title>Comparative genomics of non-oral Prevotella species.</title>
        <authorList>
            <person name="Accetto T."/>
            <person name="Nograsek B."/>
            <person name="Avgustin G."/>
        </authorList>
    </citation>
    <scope>NUCLEOTIDE SEQUENCE [LARGE SCALE GENOMIC DNA]</scope>
    <source>
        <strain evidence="1 2">P5-119</strain>
    </source>
</reference>
<dbReference type="RefSeq" id="WP_042519691.1">
    <property type="nucleotide sequence ID" value="NZ_JXQK01000066.1"/>
</dbReference>
<name>A0A0D0ISL2_9BACT</name>
<protein>
    <submittedName>
        <fullName evidence="1">Uncharacterized protein</fullName>
    </submittedName>
</protein>
<gene>
    <name evidence="1" type="ORF">ST44_09555</name>
</gene>
<proteinExistence type="predicted"/>
<dbReference type="EMBL" id="JXQK01000066">
    <property type="protein sequence ID" value="KIP61446.1"/>
    <property type="molecule type" value="Genomic_DNA"/>
</dbReference>
<dbReference type="Proteomes" id="UP000032046">
    <property type="component" value="Unassembled WGS sequence"/>
</dbReference>
<keyword evidence="2" id="KW-1185">Reference proteome</keyword>
<dbReference type="AlphaFoldDB" id="A0A0D0ISL2"/>
<organism evidence="1 2">
    <name type="scientific">Prevotella pectinovora</name>
    <dbReference type="NCBI Taxonomy" id="1602169"/>
    <lineage>
        <taxon>Bacteria</taxon>
        <taxon>Pseudomonadati</taxon>
        <taxon>Bacteroidota</taxon>
        <taxon>Bacteroidia</taxon>
        <taxon>Bacteroidales</taxon>
        <taxon>Prevotellaceae</taxon>
        <taxon>Prevotella</taxon>
    </lineage>
</organism>
<evidence type="ECO:0000313" key="1">
    <source>
        <dbReference type="EMBL" id="KIP61446.1"/>
    </source>
</evidence>